<gene>
    <name evidence="7" type="ORF">UL81_10795</name>
</gene>
<keyword evidence="5" id="KW-0067">ATP-binding</keyword>
<reference evidence="7 8" key="1">
    <citation type="journal article" date="2015" name="Genome Announc.">
        <title>Complete Genome Sequence of Corynebacterium camporealensis DSM 44610, Isolated from the Milk of a Manchega Sheep with Subclinical Mastitis.</title>
        <authorList>
            <person name="Ruckert C."/>
            <person name="Albersmeier A."/>
            <person name="Winkler A."/>
            <person name="Tauch A."/>
        </authorList>
    </citation>
    <scope>NUCLEOTIDE SEQUENCE [LARGE SCALE GENOMIC DNA]</scope>
    <source>
        <strain evidence="7 8">DSM 44610</strain>
    </source>
</reference>
<dbReference type="EMBL" id="CP011311">
    <property type="protein sequence ID" value="AKE40092.1"/>
    <property type="molecule type" value="Genomic_DNA"/>
</dbReference>
<dbReference type="OrthoDB" id="9804819at2"/>
<evidence type="ECO:0000313" key="7">
    <source>
        <dbReference type="EMBL" id="AKE40092.1"/>
    </source>
</evidence>
<accession>A0A0F6QXN7</accession>
<dbReference type="InterPro" id="IPR017871">
    <property type="entry name" value="ABC_transporter-like_CS"/>
</dbReference>
<protein>
    <submittedName>
        <fullName evidence="7">ABC-type multidrug transport system, ATPase component</fullName>
    </submittedName>
</protein>
<evidence type="ECO:0000256" key="6">
    <source>
        <dbReference type="ARBA" id="ARBA00023251"/>
    </source>
</evidence>
<evidence type="ECO:0000313" key="8">
    <source>
        <dbReference type="Proteomes" id="UP000033566"/>
    </source>
</evidence>
<dbReference type="PANTHER" id="PTHR42711:SF5">
    <property type="entry name" value="ABC TRANSPORTER ATP-BINDING PROTEIN NATA"/>
    <property type="match status" value="1"/>
</dbReference>
<dbReference type="SUPFAM" id="SSF52540">
    <property type="entry name" value="P-loop containing nucleoside triphosphate hydrolases"/>
    <property type="match status" value="1"/>
</dbReference>
<keyword evidence="3" id="KW-0813">Transport</keyword>
<organism evidence="7 8">
    <name type="scientific">Corynebacterium camporealensis</name>
    <dbReference type="NCBI Taxonomy" id="161896"/>
    <lineage>
        <taxon>Bacteria</taxon>
        <taxon>Bacillati</taxon>
        <taxon>Actinomycetota</taxon>
        <taxon>Actinomycetes</taxon>
        <taxon>Mycobacteriales</taxon>
        <taxon>Corynebacteriaceae</taxon>
        <taxon>Corynebacterium</taxon>
    </lineage>
</organism>
<dbReference type="InterPro" id="IPR050763">
    <property type="entry name" value="ABC_transporter_ATP-binding"/>
</dbReference>
<evidence type="ECO:0000256" key="2">
    <source>
        <dbReference type="ARBA" id="ARBA00005417"/>
    </source>
</evidence>
<evidence type="ECO:0000256" key="5">
    <source>
        <dbReference type="ARBA" id="ARBA00022840"/>
    </source>
</evidence>
<comment type="similarity">
    <text evidence="2">Belongs to the ABC transporter superfamily.</text>
</comment>
<proteinExistence type="inferred from homology"/>
<dbReference type="GO" id="GO:0016887">
    <property type="term" value="F:ATP hydrolysis activity"/>
    <property type="evidence" value="ECO:0007669"/>
    <property type="project" value="InterPro"/>
</dbReference>
<dbReference type="SMART" id="SM00382">
    <property type="entry name" value="AAA"/>
    <property type="match status" value="1"/>
</dbReference>
<dbReference type="Proteomes" id="UP000033566">
    <property type="component" value="Chromosome"/>
</dbReference>
<dbReference type="GO" id="GO:0005524">
    <property type="term" value="F:ATP binding"/>
    <property type="evidence" value="ECO:0007669"/>
    <property type="project" value="UniProtKB-KW"/>
</dbReference>
<evidence type="ECO:0000256" key="4">
    <source>
        <dbReference type="ARBA" id="ARBA00022741"/>
    </source>
</evidence>
<dbReference type="PATRIC" id="fig|161896.4.peg.2106"/>
<dbReference type="PROSITE" id="PS50893">
    <property type="entry name" value="ABC_TRANSPORTER_2"/>
    <property type="match status" value="1"/>
</dbReference>
<dbReference type="GO" id="GO:0005886">
    <property type="term" value="C:plasma membrane"/>
    <property type="evidence" value="ECO:0007669"/>
    <property type="project" value="UniProtKB-SubCell"/>
</dbReference>
<comment type="subcellular location">
    <subcellularLocation>
        <location evidence="1">Cell membrane</location>
        <topology evidence="1">Peripheral membrane protein</topology>
    </subcellularLocation>
</comment>
<evidence type="ECO:0000256" key="1">
    <source>
        <dbReference type="ARBA" id="ARBA00004202"/>
    </source>
</evidence>
<evidence type="ECO:0000256" key="3">
    <source>
        <dbReference type="ARBA" id="ARBA00022448"/>
    </source>
</evidence>
<keyword evidence="8" id="KW-1185">Reference proteome</keyword>
<dbReference type="Gene3D" id="3.40.50.300">
    <property type="entry name" value="P-loop containing nucleotide triphosphate hydrolases"/>
    <property type="match status" value="1"/>
</dbReference>
<dbReference type="PANTHER" id="PTHR42711">
    <property type="entry name" value="ABC TRANSPORTER ATP-BINDING PROTEIN"/>
    <property type="match status" value="1"/>
</dbReference>
<dbReference type="STRING" id="161896.UL81_10795"/>
<dbReference type="CDD" id="cd03230">
    <property type="entry name" value="ABC_DR_subfamily_A"/>
    <property type="match status" value="1"/>
</dbReference>
<name>A0A0F6QXN7_9CORY</name>
<keyword evidence="6" id="KW-0046">Antibiotic resistance</keyword>
<dbReference type="Pfam" id="PF00005">
    <property type="entry name" value="ABC_tran"/>
    <property type="match status" value="1"/>
</dbReference>
<sequence>MAAIVRASNISRHFGSARALDGVDLEVREGEIFGIVGPNGAGKTTLLNLCEGLDTPTSGTVEVFGLNPATSWDELASRVGVQMQSSALPPRLRVGEALELYSALYPEVRPWKDVLEELGIGHKEDARIEKLSGGERQRVFIALTLLHKPELAFLDEITTALDPQSRRDMWETVKHVRDNGATVVLTTHYMEEAEYLCDRVAIIDQGRLVACDSVPNLIAAHGGQSAAKVEFARAVPTNLELPGVKVTKVSGRTMELQGSGDYLPELFDALRTQDLRVMNINTRSAGLEDVFLSLTGKRIAEANAEGKS</sequence>
<keyword evidence="4" id="KW-0547">Nucleotide-binding</keyword>
<dbReference type="HOGENOM" id="CLU_000604_1_2_11"/>
<dbReference type="InterPro" id="IPR003439">
    <property type="entry name" value="ABC_transporter-like_ATP-bd"/>
</dbReference>
<dbReference type="InterPro" id="IPR003593">
    <property type="entry name" value="AAA+_ATPase"/>
</dbReference>
<dbReference type="PROSITE" id="PS00211">
    <property type="entry name" value="ABC_TRANSPORTER_1"/>
    <property type="match status" value="1"/>
</dbReference>
<dbReference type="RefSeq" id="WP_035106320.1">
    <property type="nucleotide sequence ID" value="NZ_CP011311.1"/>
</dbReference>
<dbReference type="InterPro" id="IPR027417">
    <property type="entry name" value="P-loop_NTPase"/>
</dbReference>
<dbReference type="KEGG" id="ccj:UL81_10795"/>
<dbReference type="GO" id="GO:0046677">
    <property type="term" value="P:response to antibiotic"/>
    <property type="evidence" value="ECO:0007669"/>
    <property type="project" value="UniProtKB-KW"/>
</dbReference>
<dbReference type="AlphaFoldDB" id="A0A0F6QXN7"/>